<evidence type="ECO:0000313" key="2">
    <source>
        <dbReference type="Proteomes" id="UP000267029"/>
    </source>
</evidence>
<proteinExistence type="predicted"/>
<evidence type="ECO:0000313" key="1">
    <source>
        <dbReference type="EMBL" id="VDD76494.1"/>
    </source>
</evidence>
<dbReference type="AlphaFoldDB" id="A0A0R3U6S2"/>
<reference evidence="1 2" key="2">
    <citation type="submission" date="2018-10" db="EMBL/GenBank/DDBJ databases">
        <authorList>
            <consortium name="Pathogen Informatics"/>
        </authorList>
    </citation>
    <scope>NUCLEOTIDE SEQUENCE [LARGE SCALE GENOMIC DNA]</scope>
</reference>
<evidence type="ECO:0000313" key="3">
    <source>
        <dbReference type="WBParaSite" id="MCOS_0000249601-mRNA-1"/>
    </source>
</evidence>
<name>A0A0R3U6S2_MESCO</name>
<sequence length="73" mass="8134">MRPTKLVTKMVATGELWMWRKELFGGGQNIAPRKHLRAHKISEGTNRCLLMAWEHEDEAAASSGDSKVSAAKI</sequence>
<keyword evidence="2" id="KW-1185">Reference proteome</keyword>
<dbReference type="Proteomes" id="UP000267029">
    <property type="component" value="Unassembled WGS sequence"/>
</dbReference>
<organism evidence="3">
    <name type="scientific">Mesocestoides corti</name>
    <name type="common">Flatworm</name>
    <dbReference type="NCBI Taxonomy" id="53468"/>
    <lineage>
        <taxon>Eukaryota</taxon>
        <taxon>Metazoa</taxon>
        <taxon>Spiralia</taxon>
        <taxon>Lophotrochozoa</taxon>
        <taxon>Platyhelminthes</taxon>
        <taxon>Cestoda</taxon>
        <taxon>Eucestoda</taxon>
        <taxon>Cyclophyllidea</taxon>
        <taxon>Mesocestoididae</taxon>
        <taxon>Mesocestoides</taxon>
    </lineage>
</organism>
<dbReference type="EMBL" id="UXSR01000414">
    <property type="protein sequence ID" value="VDD76494.1"/>
    <property type="molecule type" value="Genomic_DNA"/>
</dbReference>
<dbReference type="WBParaSite" id="MCOS_0000249601-mRNA-1">
    <property type="protein sequence ID" value="MCOS_0000249601-mRNA-1"/>
    <property type="gene ID" value="MCOS_0000249601"/>
</dbReference>
<gene>
    <name evidence="1" type="ORF">MCOS_LOCUS2497</name>
</gene>
<reference evidence="3" key="1">
    <citation type="submission" date="2017-02" db="UniProtKB">
        <authorList>
            <consortium name="WormBaseParasite"/>
        </authorList>
    </citation>
    <scope>IDENTIFICATION</scope>
</reference>
<accession>A0A0R3U6S2</accession>
<protein>
    <submittedName>
        <fullName evidence="1 3">Uncharacterized protein</fullName>
    </submittedName>
</protein>